<accession>A0ACB8UTM5</accession>
<protein>
    <submittedName>
        <fullName evidence="1">Uncharacterized protein</fullName>
    </submittedName>
</protein>
<name>A0ACB8UTM5_9EURO</name>
<sequence>MAAPTNFPPRRPAFPERPNLFDEVKWGPLPTDYEIERAFKVWRTQDELLRKMTPISTDPDLVPEDEDVDTCLAQSVYESLIQHSILPLSRDQQTMNAQYPVVERPKDDIRQPNIIRTQGWGYREIFGLRDPIPETSTDEVPLRVTIGGQDIASSRWKKGELQYQLQQRRLQTNGTIAELKKRLYEYELRMINSRYRNVEMGSRLPLQELPEWGLFRENEYLIKVTSDAKFSPVEMYTWAISLSPYNPTYWTSRAYVYYQMGFFDLALGDAYRAQLLCEILIDPRQRNLQPGLYIRTWDAIERHIMNIKVDGQRISDHVTKLRSANGVNYFIPHLRKTLYHLVCLSLLGLQCWEDYRLVENDLPQKLIMRDRDKWLIEKRQKLLRNFLEGVSKEKQDDDREFFYESHYGYVRGLQYPFSQPLERTSETMLSRINKEIIGKSQSIRLFPQKIEVREKDTDQIGVYATRHISAGEVVYVDEPSIRGHLHSFFPRKEKLCENCRKPVNHALHDETIKEYVSKNVEGLRAKGLGCECCLLVSEPLTWCVPRDDVPLETTGHQQPRIESQKRPAEGDEVDDGCKEPLAKKQMTQIPSCLEIALNHYHYRACGRDWKWLHDSMRPVLSDEWVQSIRHSNERHGTALSLLLREVFDITLRRREVEGKPHLMAHEIEELMPLIGADKGFEKQMFPFSYAANIRVPFDILQYLGVDIFQDLAFDTWVIQLVLRKLLLNAIPWDGDRRQKDFVDTPETKQLRRTGLPQLSRAEYPKAVPSLKNLYIFPGVSMFNSTCPNTNNVIWDWDLSVPNRMVLWACRNVPEGQELTLPYVLTKPAEDVAHRLFGGHCQCEMCPWKRKLQSVERSGVHYGDSTSEEERYTPPPPRTMGTAEAEHQHTATVKDKAKKSQSLGGAEETSSEPFATQQAMIPRSEDEGEYDEKDFESVPVEPREHSGVSFTSAQVRWHARKLRTALKEEAARLSQGRLGTTDSGTTGAGQGTKS</sequence>
<evidence type="ECO:0000313" key="1">
    <source>
        <dbReference type="EMBL" id="KAI2383614.1"/>
    </source>
</evidence>
<proteinExistence type="predicted"/>
<dbReference type="EMBL" id="JALBCA010000087">
    <property type="protein sequence ID" value="KAI2383614.1"/>
    <property type="molecule type" value="Genomic_DNA"/>
</dbReference>
<organism evidence="1">
    <name type="scientific">Ophidiomyces ophidiicola</name>
    <dbReference type="NCBI Taxonomy" id="1387563"/>
    <lineage>
        <taxon>Eukaryota</taxon>
        <taxon>Fungi</taxon>
        <taxon>Dikarya</taxon>
        <taxon>Ascomycota</taxon>
        <taxon>Pezizomycotina</taxon>
        <taxon>Eurotiomycetes</taxon>
        <taxon>Eurotiomycetidae</taxon>
        <taxon>Onygenales</taxon>
        <taxon>Onygenaceae</taxon>
        <taxon>Ophidiomyces</taxon>
    </lineage>
</organism>
<reference evidence="1" key="1">
    <citation type="journal article" date="2022" name="bioRxiv">
        <title>Population genetic analysis of Ophidiomyces ophidiicola, the causative agent of snake fungal disease, indicates recent introductions to the USA.</title>
        <authorList>
            <person name="Ladner J.T."/>
            <person name="Palmer J.M."/>
            <person name="Ettinger C.L."/>
            <person name="Stajich J.E."/>
            <person name="Farrell T.M."/>
            <person name="Glorioso B.M."/>
            <person name="Lawson B."/>
            <person name="Price S.J."/>
            <person name="Stengle A.G."/>
            <person name="Grear D.A."/>
            <person name="Lorch J.M."/>
        </authorList>
    </citation>
    <scope>NUCLEOTIDE SEQUENCE</scope>
    <source>
        <strain evidence="1">NWHC 24266-5</strain>
    </source>
</reference>
<gene>
    <name evidence="1" type="ORF">LOY88_005179</name>
</gene>
<comment type="caution">
    <text evidence="1">The sequence shown here is derived from an EMBL/GenBank/DDBJ whole genome shotgun (WGS) entry which is preliminary data.</text>
</comment>